<dbReference type="GO" id="GO:0022857">
    <property type="term" value="F:transmembrane transporter activity"/>
    <property type="evidence" value="ECO:0007669"/>
    <property type="project" value="InterPro"/>
</dbReference>
<dbReference type="InterPro" id="IPR011701">
    <property type="entry name" value="MFS"/>
</dbReference>
<sequence>MATHSPVEKELGVDELERADTPRKVSIDMSEKNNHDLDERINAFTPEEQKKIIRRVDRRLVLTLGFLYCVSLMDRTNLGIAVVAGMGVDLVLIGNRYSIIVLLFFITYVALQPPATVVLRKLGPRIFLPTITLLWGLTMIAFGFVKNWSDLVPLRLVLGIFEAGFFPGCAYLLSCWYPRYELQKRNAVFYLIGSMASAFSGILAYGFSQLKNHGSGPVWWGQHYGPTKANPNIKPGILPGIAGWRWIFILQGVITCVLALGSYFLIVDFPELSVNTFGFKFLNQKEADFIVARIEKDRHDVAVERFNIKKYLVHALDLKVWGFASLFMLTTTNTYAIAYFLPIILNSGMGFNVAASQCLVAPPYVLAAIVMYAFAWAGDKYHLRSPFILANGCLLLIGLPLLGYVKNVGVRYFGVFLATTACNANVPCVLTWQANNIRGQWKRALCSATLVGAGGIGGIIGSTVFREVDKPAYHPGIITCMIASSLIIVITLAMDYKFYRANKRAEGGGKPIEGLHGFRYTY</sequence>
<dbReference type="FunFam" id="1.20.1250.20:FF:000409">
    <property type="entry name" value="MFS general substrate transporter"/>
    <property type="match status" value="1"/>
</dbReference>
<feature type="transmembrane region" description="Helical" evidence="6">
    <location>
        <begin position="244"/>
        <end position="266"/>
    </location>
</feature>
<dbReference type="PROSITE" id="PS50850">
    <property type="entry name" value="MFS"/>
    <property type="match status" value="1"/>
</dbReference>
<feature type="transmembrane region" description="Helical" evidence="6">
    <location>
        <begin position="188"/>
        <end position="207"/>
    </location>
</feature>
<dbReference type="GeneID" id="89972286"/>
<comment type="caution">
    <text evidence="8">The sequence shown here is derived from an EMBL/GenBank/DDBJ whole genome shotgun (WGS) entry which is preliminary data.</text>
</comment>
<keyword evidence="9" id="KW-1185">Reference proteome</keyword>
<name>A0AAV9N5Q2_9EURO</name>
<keyword evidence="5 6" id="KW-0472">Membrane</keyword>
<evidence type="ECO:0000313" key="9">
    <source>
        <dbReference type="Proteomes" id="UP001358417"/>
    </source>
</evidence>
<evidence type="ECO:0000313" key="8">
    <source>
        <dbReference type="EMBL" id="KAK5049988.1"/>
    </source>
</evidence>
<feature type="transmembrane region" description="Helical" evidence="6">
    <location>
        <begin position="60"/>
        <end position="85"/>
    </location>
</feature>
<dbReference type="InterPro" id="IPR036259">
    <property type="entry name" value="MFS_trans_sf"/>
</dbReference>
<dbReference type="Proteomes" id="UP001358417">
    <property type="component" value="Unassembled WGS sequence"/>
</dbReference>
<feature type="transmembrane region" description="Helical" evidence="6">
    <location>
        <begin position="156"/>
        <end position="176"/>
    </location>
</feature>
<evidence type="ECO:0000256" key="3">
    <source>
        <dbReference type="ARBA" id="ARBA00022692"/>
    </source>
</evidence>
<dbReference type="PANTHER" id="PTHR43791:SF47">
    <property type="entry name" value="MAJOR FACILITATOR SUPERFAMILY (MFS) PROFILE DOMAIN-CONTAINING PROTEIN-RELATED"/>
    <property type="match status" value="1"/>
</dbReference>
<dbReference type="AlphaFoldDB" id="A0AAV9N5Q2"/>
<feature type="transmembrane region" description="Helical" evidence="6">
    <location>
        <begin position="411"/>
        <end position="432"/>
    </location>
</feature>
<organism evidence="8 9">
    <name type="scientific">Exophiala bonariae</name>
    <dbReference type="NCBI Taxonomy" id="1690606"/>
    <lineage>
        <taxon>Eukaryota</taxon>
        <taxon>Fungi</taxon>
        <taxon>Dikarya</taxon>
        <taxon>Ascomycota</taxon>
        <taxon>Pezizomycotina</taxon>
        <taxon>Eurotiomycetes</taxon>
        <taxon>Chaetothyriomycetidae</taxon>
        <taxon>Chaetothyriales</taxon>
        <taxon>Herpotrichiellaceae</taxon>
        <taxon>Exophiala</taxon>
    </lineage>
</organism>
<evidence type="ECO:0000259" key="7">
    <source>
        <dbReference type="PROSITE" id="PS50850"/>
    </source>
</evidence>
<dbReference type="SUPFAM" id="SSF103473">
    <property type="entry name" value="MFS general substrate transporter"/>
    <property type="match status" value="1"/>
</dbReference>
<dbReference type="Gene3D" id="1.20.1250.20">
    <property type="entry name" value="MFS general substrate transporter like domains"/>
    <property type="match status" value="2"/>
</dbReference>
<accession>A0AAV9N5Q2</accession>
<keyword evidence="4 6" id="KW-1133">Transmembrane helix</keyword>
<dbReference type="PANTHER" id="PTHR43791">
    <property type="entry name" value="PERMEASE-RELATED"/>
    <property type="match status" value="1"/>
</dbReference>
<feature type="transmembrane region" description="Helical" evidence="6">
    <location>
        <begin position="387"/>
        <end position="405"/>
    </location>
</feature>
<dbReference type="RefSeq" id="XP_064704798.1">
    <property type="nucleotide sequence ID" value="XM_064847686.1"/>
</dbReference>
<dbReference type="GO" id="GO:0016020">
    <property type="term" value="C:membrane"/>
    <property type="evidence" value="ECO:0007669"/>
    <property type="project" value="UniProtKB-SubCell"/>
</dbReference>
<protein>
    <recommendedName>
        <fullName evidence="7">Major facilitator superfamily (MFS) profile domain-containing protein</fullName>
    </recommendedName>
</protein>
<dbReference type="EMBL" id="JAVRRD010000018">
    <property type="protein sequence ID" value="KAK5049988.1"/>
    <property type="molecule type" value="Genomic_DNA"/>
</dbReference>
<feature type="transmembrane region" description="Helical" evidence="6">
    <location>
        <begin position="353"/>
        <end position="375"/>
    </location>
</feature>
<feature type="transmembrane region" description="Helical" evidence="6">
    <location>
        <begin position="472"/>
        <end position="494"/>
    </location>
</feature>
<dbReference type="FunFam" id="1.20.1250.20:FF:000511">
    <property type="entry name" value="MFS general substrate transporter"/>
    <property type="match status" value="1"/>
</dbReference>
<feature type="transmembrane region" description="Helical" evidence="6">
    <location>
        <begin position="444"/>
        <end position="466"/>
    </location>
</feature>
<evidence type="ECO:0000256" key="4">
    <source>
        <dbReference type="ARBA" id="ARBA00022989"/>
    </source>
</evidence>
<feature type="domain" description="Major facilitator superfamily (MFS) profile" evidence="7">
    <location>
        <begin position="60"/>
        <end position="503"/>
    </location>
</feature>
<proteinExistence type="predicted"/>
<dbReference type="Pfam" id="PF07690">
    <property type="entry name" value="MFS_1"/>
    <property type="match status" value="1"/>
</dbReference>
<reference evidence="8 9" key="1">
    <citation type="submission" date="2023-08" db="EMBL/GenBank/DDBJ databases">
        <title>Black Yeasts Isolated from many extreme environments.</title>
        <authorList>
            <person name="Coleine C."/>
            <person name="Stajich J.E."/>
            <person name="Selbmann L."/>
        </authorList>
    </citation>
    <scope>NUCLEOTIDE SEQUENCE [LARGE SCALE GENOMIC DNA]</scope>
    <source>
        <strain evidence="8 9">CCFEE 5792</strain>
    </source>
</reference>
<feature type="transmembrane region" description="Helical" evidence="6">
    <location>
        <begin position="320"/>
        <end position="341"/>
    </location>
</feature>
<gene>
    <name evidence="8" type="ORF">LTR84_004107</name>
</gene>
<feature type="transmembrane region" description="Helical" evidence="6">
    <location>
        <begin position="97"/>
        <end position="119"/>
    </location>
</feature>
<keyword evidence="2" id="KW-0813">Transport</keyword>
<evidence type="ECO:0000256" key="6">
    <source>
        <dbReference type="SAM" id="Phobius"/>
    </source>
</evidence>
<evidence type="ECO:0000256" key="1">
    <source>
        <dbReference type="ARBA" id="ARBA00004141"/>
    </source>
</evidence>
<dbReference type="InterPro" id="IPR020846">
    <property type="entry name" value="MFS_dom"/>
</dbReference>
<evidence type="ECO:0000256" key="5">
    <source>
        <dbReference type="ARBA" id="ARBA00023136"/>
    </source>
</evidence>
<feature type="transmembrane region" description="Helical" evidence="6">
    <location>
        <begin position="126"/>
        <end position="144"/>
    </location>
</feature>
<evidence type="ECO:0000256" key="2">
    <source>
        <dbReference type="ARBA" id="ARBA00022448"/>
    </source>
</evidence>
<keyword evidence="3 6" id="KW-0812">Transmembrane</keyword>
<comment type="subcellular location">
    <subcellularLocation>
        <location evidence="1">Membrane</location>
        <topology evidence="1">Multi-pass membrane protein</topology>
    </subcellularLocation>
</comment>